<name>A0ABS3C705_9BACT</name>
<evidence type="ECO:0000313" key="2">
    <source>
        <dbReference type="Proteomes" id="UP000664317"/>
    </source>
</evidence>
<dbReference type="Proteomes" id="UP000664317">
    <property type="component" value="Unassembled WGS sequence"/>
</dbReference>
<accession>A0ABS3C705</accession>
<evidence type="ECO:0008006" key="3">
    <source>
        <dbReference type="Google" id="ProtNLM"/>
    </source>
</evidence>
<dbReference type="EMBL" id="JAFKCT010000009">
    <property type="protein sequence ID" value="MBN7812886.1"/>
    <property type="molecule type" value="Genomic_DNA"/>
</dbReference>
<organism evidence="1 2">
    <name type="scientific">Algoriphagus oliviformis</name>
    <dbReference type="NCBI Taxonomy" id="2811231"/>
    <lineage>
        <taxon>Bacteria</taxon>
        <taxon>Pseudomonadati</taxon>
        <taxon>Bacteroidota</taxon>
        <taxon>Cytophagia</taxon>
        <taxon>Cytophagales</taxon>
        <taxon>Cyclobacteriaceae</taxon>
        <taxon>Algoriphagus</taxon>
    </lineage>
</organism>
<reference evidence="1 2" key="1">
    <citation type="submission" date="2021-03" db="EMBL/GenBank/DDBJ databases">
        <title>novel species isolated from a fishpond in China.</title>
        <authorList>
            <person name="Lu H."/>
            <person name="Cai Z."/>
        </authorList>
    </citation>
    <scope>NUCLEOTIDE SEQUENCE [LARGE SCALE GENOMIC DNA]</scope>
    <source>
        <strain evidence="1 2">H41</strain>
    </source>
</reference>
<gene>
    <name evidence="1" type="ORF">J0A68_18160</name>
</gene>
<keyword evidence="2" id="KW-1185">Reference proteome</keyword>
<sequence length="63" mass="7208">MDFLCLAVVLVCQPEGPSSFAVSFFFDFEEGKAVGLLSGFFFRICLFFDTFLAEQLDEKRLRL</sequence>
<dbReference type="RefSeq" id="WP_206579660.1">
    <property type="nucleotide sequence ID" value="NZ_JAFKCT010000009.1"/>
</dbReference>
<evidence type="ECO:0000313" key="1">
    <source>
        <dbReference type="EMBL" id="MBN7812886.1"/>
    </source>
</evidence>
<comment type="caution">
    <text evidence="1">The sequence shown here is derived from an EMBL/GenBank/DDBJ whole genome shotgun (WGS) entry which is preliminary data.</text>
</comment>
<proteinExistence type="predicted"/>
<protein>
    <recommendedName>
        <fullName evidence="3">Secreted protein</fullName>
    </recommendedName>
</protein>